<reference evidence="1 2" key="1">
    <citation type="submission" date="2018-08" db="EMBL/GenBank/DDBJ databases">
        <title>Streptomyces NEAU-D10 sp. nov., a novel Actinomycete isolated from soil.</title>
        <authorList>
            <person name="Jin L."/>
        </authorList>
    </citation>
    <scope>NUCLEOTIDE SEQUENCE [LARGE SCALE GENOMIC DNA]</scope>
    <source>
        <strain evidence="1 2">NEAU-D10</strain>
    </source>
</reference>
<dbReference type="OrthoDB" id="3214694at2"/>
<dbReference type="AlphaFoldDB" id="A0A371PW75"/>
<evidence type="ECO:0000313" key="2">
    <source>
        <dbReference type="Proteomes" id="UP000262477"/>
    </source>
</evidence>
<protein>
    <recommendedName>
        <fullName evidence="3">NUDIX hydrolase</fullName>
    </recommendedName>
</protein>
<sequence length="108" mass="12001">MVAASTDIGLTHLALGSPIAETSGHADLGWAEGLFQDVFFHYQVTTHQIEIGGQEEHEHKYLAGHRWWTVDELASSRETIYPLNLADLVAELLAGRLPAVPLQLPWHH</sequence>
<dbReference type="Proteomes" id="UP000262477">
    <property type="component" value="Unassembled WGS sequence"/>
</dbReference>
<name>A0A371PW75_STRIH</name>
<gene>
    <name evidence="1" type="ORF">DY245_30725</name>
</gene>
<evidence type="ECO:0008006" key="3">
    <source>
        <dbReference type="Google" id="ProtNLM"/>
    </source>
</evidence>
<keyword evidence="2" id="KW-1185">Reference proteome</keyword>
<accession>A0A371PW75</accession>
<comment type="caution">
    <text evidence="1">The sequence shown here is derived from an EMBL/GenBank/DDBJ whole genome shotgun (WGS) entry which is preliminary data.</text>
</comment>
<evidence type="ECO:0000313" key="1">
    <source>
        <dbReference type="EMBL" id="REK86714.1"/>
    </source>
</evidence>
<organism evidence="1 2">
    <name type="scientific">Streptomyces inhibens</name>
    <dbReference type="NCBI Taxonomy" id="2293571"/>
    <lineage>
        <taxon>Bacteria</taxon>
        <taxon>Bacillati</taxon>
        <taxon>Actinomycetota</taxon>
        <taxon>Actinomycetes</taxon>
        <taxon>Kitasatosporales</taxon>
        <taxon>Streptomycetaceae</taxon>
        <taxon>Streptomyces</taxon>
    </lineage>
</organism>
<dbReference type="EMBL" id="QUAC01000239">
    <property type="protein sequence ID" value="REK86714.1"/>
    <property type="molecule type" value="Genomic_DNA"/>
</dbReference>
<dbReference type="RefSeq" id="WP_128510462.1">
    <property type="nucleotide sequence ID" value="NZ_QUAC01000239.1"/>
</dbReference>
<proteinExistence type="predicted"/>